<dbReference type="EMBL" id="JACEIK010001411">
    <property type="protein sequence ID" value="MCD7469153.1"/>
    <property type="molecule type" value="Genomic_DNA"/>
</dbReference>
<keyword evidence="2" id="KW-1185">Reference proteome</keyword>
<reference evidence="1 2" key="1">
    <citation type="journal article" date="2021" name="BMC Genomics">
        <title>Datura genome reveals duplications of psychoactive alkaloid biosynthetic genes and high mutation rate following tissue culture.</title>
        <authorList>
            <person name="Rajewski A."/>
            <person name="Carter-House D."/>
            <person name="Stajich J."/>
            <person name="Litt A."/>
        </authorList>
    </citation>
    <scope>NUCLEOTIDE SEQUENCE [LARGE SCALE GENOMIC DNA]</scope>
    <source>
        <strain evidence="1">AR-01</strain>
    </source>
</reference>
<evidence type="ECO:0000313" key="1">
    <source>
        <dbReference type="EMBL" id="MCD7469153.1"/>
    </source>
</evidence>
<dbReference type="Proteomes" id="UP000823775">
    <property type="component" value="Unassembled WGS sequence"/>
</dbReference>
<protein>
    <submittedName>
        <fullName evidence="1">Uncharacterized protein</fullName>
    </submittedName>
</protein>
<gene>
    <name evidence="1" type="ORF">HAX54_007992</name>
</gene>
<accession>A0ABS8TDF4</accession>
<sequence>MAEVWFEAYYIWNDALLGICVPQMLPYVFQSMRKVPTVADISHERDLDEEQKIAQIHFGLEGIEPYYLSFREKSPGLYFFEIGERILCLLSDSAKHLETQGLVDEMPYLSSIPEKGREVDITPATINTIYWAEPVHHGTGFARRIDAKDN</sequence>
<proteinExistence type="predicted"/>
<organism evidence="1 2">
    <name type="scientific">Datura stramonium</name>
    <name type="common">Jimsonweed</name>
    <name type="synonym">Common thornapple</name>
    <dbReference type="NCBI Taxonomy" id="4076"/>
    <lineage>
        <taxon>Eukaryota</taxon>
        <taxon>Viridiplantae</taxon>
        <taxon>Streptophyta</taxon>
        <taxon>Embryophyta</taxon>
        <taxon>Tracheophyta</taxon>
        <taxon>Spermatophyta</taxon>
        <taxon>Magnoliopsida</taxon>
        <taxon>eudicotyledons</taxon>
        <taxon>Gunneridae</taxon>
        <taxon>Pentapetalae</taxon>
        <taxon>asterids</taxon>
        <taxon>lamiids</taxon>
        <taxon>Solanales</taxon>
        <taxon>Solanaceae</taxon>
        <taxon>Solanoideae</taxon>
        <taxon>Datureae</taxon>
        <taxon>Datura</taxon>
    </lineage>
</organism>
<comment type="caution">
    <text evidence="1">The sequence shown here is derived from an EMBL/GenBank/DDBJ whole genome shotgun (WGS) entry which is preliminary data.</text>
</comment>
<name>A0ABS8TDF4_DATST</name>
<evidence type="ECO:0000313" key="2">
    <source>
        <dbReference type="Proteomes" id="UP000823775"/>
    </source>
</evidence>